<keyword evidence="3" id="KW-1185">Reference proteome</keyword>
<keyword evidence="1" id="KW-0175">Coiled coil</keyword>
<dbReference type="Proteomes" id="UP001596391">
    <property type="component" value="Unassembled WGS sequence"/>
</dbReference>
<proteinExistence type="predicted"/>
<dbReference type="RefSeq" id="WP_263370691.1">
    <property type="nucleotide sequence ID" value="NZ_JAGSYD010000002.1"/>
</dbReference>
<name>A0ABW1ZEV8_9BACT</name>
<feature type="coiled-coil region" evidence="1">
    <location>
        <begin position="64"/>
        <end position="91"/>
    </location>
</feature>
<organism evidence="2 3">
    <name type="scientific">Granulicella cerasi</name>
    <dbReference type="NCBI Taxonomy" id="741063"/>
    <lineage>
        <taxon>Bacteria</taxon>
        <taxon>Pseudomonadati</taxon>
        <taxon>Acidobacteriota</taxon>
        <taxon>Terriglobia</taxon>
        <taxon>Terriglobales</taxon>
        <taxon>Acidobacteriaceae</taxon>
        <taxon>Granulicella</taxon>
    </lineage>
</organism>
<evidence type="ECO:0000313" key="3">
    <source>
        <dbReference type="Proteomes" id="UP001596391"/>
    </source>
</evidence>
<gene>
    <name evidence="2" type="ORF">ACFQBQ_17910</name>
</gene>
<dbReference type="Pfam" id="PF14063">
    <property type="entry name" value="DUF4254"/>
    <property type="match status" value="1"/>
</dbReference>
<evidence type="ECO:0000256" key="1">
    <source>
        <dbReference type="SAM" id="Coils"/>
    </source>
</evidence>
<dbReference type="EMBL" id="JBHSWI010000001">
    <property type="protein sequence ID" value="MFC6647413.1"/>
    <property type="molecule type" value="Genomic_DNA"/>
</dbReference>
<reference evidence="3" key="1">
    <citation type="journal article" date="2019" name="Int. J. Syst. Evol. Microbiol.">
        <title>The Global Catalogue of Microorganisms (GCM) 10K type strain sequencing project: providing services to taxonomists for standard genome sequencing and annotation.</title>
        <authorList>
            <consortium name="The Broad Institute Genomics Platform"/>
            <consortium name="The Broad Institute Genome Sequencing Center for Infectious Disease"/>
            <person name="Wu L."/>
            <person name="Ma J."/>
        </authorList>
    </citation>
    <scope>NUCLEOTIDE SEQUENCE [LARGE SCALE GENOMIC DNA]</scope>
    <source>
        <strain evidence="3">CGMCC 1.16026</strain>
    </source>
</reference>
<protein>
    <submittedName>
        <fullName evidence="2">DUF4254 domain-containing protein</fullName>
    </submittedName>
</protein>
<sequence length="207" mass="23729">MLPATEIVRLHQQTNAHWHDAAQSFAAPQPDTFAALVLQQHRANFDLWHREDAARDTHATDAAIAEVKHDIDRLNQRRNDLAERIDEQLLREAGSQPADAALHSETPGMMIDRLSILSLKIFHTEEEAERADAEPSHRERNLRRLNVLREQRDDLTGCLDELWAAVQQGQRRFKLYRQMKMYNDPTLNPVLYGRHESSSDDATPAAS</sequence>
<accession>A0ABW1ZEV8</accession>
<dbReference type="InterPro" id="IPR025350">
    <property type="entry name" value="DUF4254"/>
</dbReference>
<comment type="caution">
    <text evidence="2">The sequence shown here is derived from an EMBL/GenBank/DDBJ whole genome shotgun (WGS) entry which is preliminary data.</text>
</comment>
<evidence type="ECO:0000313" key="2">
    <source>
        <dbReference type="EMBL" id="MFC6647413.1"/>
    </source>
</evidence>